<dbReference type="InterPro" id="IPR035965">
    <property type="entry name" value="PAS-like_dom_sf"/>
</dbReference>
<evidence type="ECO:0000259" key="1">
    <source>
        <dbReference type="PROSITE" id="PS50112"/>
    </source>
</evidence>
<dbReference type="InterPro" id="IPR003607">
    <property type="entry name" value="HD/PDEase_dom"/>
</dbReference>
<organism evidence="4 5">
    <name type="scientific">Halanaerobacter jeridensis</name>
    <dbReference type="NCBI Taxonomy" id="706427"/>
    <lineage>
        <taxon>Bacteria</taxon>
        <taxon>Bacillati</taxon>
        <taxon>Bacillota</taxon>
        <taxon>Clostridia</taxon>
        <taxon>Halanaerobiales</taxon>
        <taxon>Halobacteroidaceae</taxon>
        <taxon>Halanaerobacter</taxon>
    </lineage>
</organism>
<dbReference type="InterPro" id="IPR000014">
    <property type="entry name" value="PAS"/>
</dbReference>
<dbReference type="PANTHER" id="PTHR43155">
    <property type="entry name" value="CYCLIC DI-GMP PHOSPHODIESTERASE PA4108-RELATED"/>
    <property type="match status" value="1"/>
</dbReference>
<evidence type="ECO:0000259" key="2">
    <source>
        <dbReference type="PROSITE" id="PS50887"/>
    </source>
</evidence>
<feature type="domain" description="GGDEF" evidence="2">
    <location>
        <begin position="169"/>
        <end position="298"/>
    </location>
</feature>
<dbReference type="AlphaFoldDB" id="A0A938XSE3"/>
<dbReference type="InterPro" id="IPR013767">
    <property type="entry name" value="PAS_fold"/>
</dbReference>
<reference evidence="4" key="1">
    <citation type="submission" date="2021-01" db="EMBL/GenBank/DDBJ databases">
        <title>Genomic Encyclopedia of Type Strains, Phase IV (KMG-IV): sequencing the most valuable type-strain genomes for metagenomic binning, comparative biology and taxonomic classification.</title>
        <authorList>
            <person name="Goeker M."/>
        </authorList>
    </citation>
    <scope>NUCLEOTIDE SEQUENCE</scope>
    <source>
        <strain evidence="4">DSM 23230</strain>
    </source>
</reference>
<dbReference type="NCBIfam" id="TIGR00254">
    <property type="entry name" value="GGDEF"/>
    <property type="match status" value="1"/>
</dbReference>
<dbReference type="CDD" id="cd00077">
    <property type="entry name" value="HDc"/>
    <property type="match status" value="1"/>
</dbReference>
<protein>
    <submittedName>
        <fullName evidence="4">Diguanylate cyclase (GGDEF)-like protein/PAS domain S-box-containing protein</fullName>
    </submittedName>
</protein>
<comment type="caution">
    <text evidence="4">The sequence shown here is derived from an EMBL/GenBank/DDBJ whole genome shotgun (WGS) entry which is preliminary data.</text>
</comment>
<feature type="domain" description="HD-GYP" evidence="3">
    <location>
        <begin position="290"/>
        <end position="481"/>
    </location>
</feature>
<dbReference type="Gene3D" id="1.10.3210.10">
    <property type="entry name" value="Hypothetical protein af1432"/>
    <property type="match status" value="1"/>
</dbReference>
<dbReference type="PROSITE" id="PS51832">
    <property type="entry name" value="HD_GYP"/>
    <property type="match status" value="1"/>
</dbReference>
<dbReference type="InterPro" id="IPR029787">
    <property type="entry name" value="Nucleotide_cyclase"/>
</dbReference>
<dbReference type="PROSITE" id="PS50112">
    <property type="entry name" value="PAS"/>
    <property type="match status" value="1"/>
</dbReference>
<dbReference type="CDD" id="cd00130">
    <property type="entry name" value="PAS"/>
    <property type="match status" value="1"/>
</dbReference>
<dbReference type="NCBIfam" id="TIGR00229">
    <property type="entry name" value="sensory_box"/>
    <property type="match status" value="1"/>
</dbReference>
<dbReference type="SMART" id="SM00471">
    <property type="entry name" value="HDc"/>
    <property type="match status" value="1"/>
</dbReference>
<dbReference type="SMART" id="SM00267">
    <property type="entry name" value="GGDEF"/>
    <property type="match status" value="1"/>
</dbReference>
<dbReference type="Gene3D" id="3.30.70.270">
    <property type="match status" value="1"/>
</dbReference>
<dbReference type="GO" id="GO:0006355">
    <property type="term" value="P:regulation of DNA-templated transcription"/>
    <property type="evidence" value="ECO:0007669"/>
    <property type="project" value="InterPro"/>
</dbReference>
<evidence type="ECO:0000259" key="3">
    <source>
        <dbReference type="PROSITE" id="PS51832"/>
    </source>
</evidence>
<dbReference type="Pfam" id="PF00989">
    <property type="entry name" value="PAS"/>
    <property type="match status" value="1"/>
</dbReference>
<evidence type="ECO:0000313" key="5">
    <source>
        <dbReference type="Proteomes" id="UP000774000"/>
    </source>
</evidence>
<gene>
    <name evidence="4" type="ORF">JOC47_000255</name>
</gene>
<dbReference type="InterPro" id="IPR043128">
    <property type="entry name" value="Rev_trsase/Diguanyl_cyclase"/>
</dbReference>
<dbReference type="CDD" id="cd01949">
    <property type="entry name" value="GGDEF"/>
    <property type="match status" value="1"/>
</dbReference>
<dbReference type="PROSITE" id="PS50887">
    <property type="entry name" value="GGDEF"/>
    <property type="match status" value="1"/>
</dbReference>
<dbReference type="SUPFAM" id="SSF55073">
    <property type="entry name" value="Nucleotide cyclase"/>
    <property type="match status" value="1"/>
</dbReference>
<accession>A0A938XSE3</accession>
<dbReference type="SUPFAM" id="SSF55785">
    <property type="entry name" value="PYP-like sensor domain (PAS domain)"/>
    <property type="match status" value="1"/>
</dbReference>
<name>A0A938XSE3_9FIRM</name>
<dbReference type="InterPro" id="IPR000160">
    <property type="entry name" value="GGDEF_dom"/>
</dbReference>
<dbReference type="Proteomes" id="UP000774000">
    <property type="component" value="Unassembled WGS sequence"/>
</dbReference>
<keyword evidence="5" id="KW-1185">Reference proteome</keyword>
<dbReference type="InterPro" id="IPR037522">
    <property type="entry name" value="HD_GYP_dom"/>
</dbReference>
<sequence length="481" mass="55520">MSEKQEEIFDLNLINDESFYTNLMQQIDMPVIAWDQNFIIKDWNEEASKLLGWNKEEALNKNLFKMIIADKEQSINITKLKKTITSHEHQIDYISLENKTGEEIITTWDNILINSNQTLQVISFIKNITKRQQRKNKIKYLNFHDKLTGLYNREYFQEELKRLDVERQLPLSILVGDVNGLKMVNDAFGYQAGNQLLKRIADILKKVCREEDIIARVGGDEFALLFPRTGRKDVERIQERIEWQCRNHKADPIIPSIALGTAVKTEKEQKVNKILTLAEDRMYKHKLVESNSFRNCIISSLEKSLLEKSEETENHNHRLKKYSLQIGQKLNLESDKLDELEILARLHDIGKIAIPDSILKKPGALNEEEWSKMKEHPEIGYRIAAASKDLAAIADKILSHHERWDGTGYPNGLAGEEIPLLSRIASVVDAYDAMTNDRVYRPAMDEAEAKEELINCAGTQFDPQIVDIFINQILENDVTAY</sequence>
<evidence type="ECO:0000313" key="4">
    <source>
        <dbReference type="EMBL" id="MBM7555431.1"/>
    </source>
</evidence>
<dbReference type="Pfam" id="PF13487">
    <property type="entry name" value="HD_5"/>
    <property type="match status" value="1"/>
</dbReference>
<dbReference type="RefSeq" id="WP_204700144.1">
    <property type="nucleotide sequence ID" value="NZ_JAFBDQ010000001.1"/>
</dbReference>
<dbReference type="EMBL" id="JAFBDQ010000001">
    <property type="protein sequence ID" value="MBM7555431.1"/>
    <property type="molecule type" value="Genomic_DNA"/>
</dbReference>
<dbReference type="Pfam" id="PF00990">
    <property type="entry name" value="GGDEF"/>
    <property type="match status" value="1"/>
</dbReference>
<proteinExistence type="predicted"/>
<dbReference type="SMART" id="SM00091">
    <property type="entry name" value="PAS"/>
    <property type="match status" value="1"/>
</dbReference>
<feature type="domain" description="PAS" evidence="1">
    <location>
        <begin position="16"/>
        <end position="87"/>
    </location>
</feature>
<dbReference type="SUPFAM" id="SSF109604">
    <property type="entry name" value="HD-domain/PDEase-like"/>
    <property type="match status" value="1"/>
</dbReference>
<dbReference type="PANTHER" id="PTHR43155:SF2">
    <property type="entry name" value="CYCLIC DI-GMP PHOSPHODIESTERASE PA4108"/>
    <property type="match status" value="1"/>
</dbReference>
<dbReference type="Gene3D" id="3.30.450.20">
    <property type="entry name" value="PAS domain"/>
    <property type="match status" value="1"/>
</dbReference>